<dbReference type="Gene3D" id="1.20.1260.10">
    <property type="match status" value="1"/>
</dbReference>
<dbReference type="InterPro" id="IPR009078">
    <property type="entry name" value="Ferritin-like_SF"/>
</dbReference>
<dbReference type="OrthoDB" id="6161818at2"/>
<proteinExistence type="predicted"/>
<dbReference type="SUPFAM" id="SSF47240">
    <property type="entry name" value="Ferritin-like"/>
    <property type="match status" value="1"/>
</dbReference>
<dbReference type="InterPro" id="IPR012347">
    <property type="entry name" value="Ferritin-like"/>
</dbReference>
<gene>
    <name evidence="1" type="ORF">SAMN02745148_02860</name>
</gene>
<evidence type="ECO:0000313" key="1">
    <source>
        <dbReference type="EMBL" id="SHF51697.1"/>
    </source>
</evidence>
<protein>
    <recommendedName>
        <fullName evidence="3">Rubrerythrin</fullName>
    </recommendedName>
</protein>
<reference evidence="1 2" key="1">
    <citation type="submission" date="2016-11" db="EMBL/GenBank/DDBJ databases">
        <authorList>
            <person name="Jaros S."/>
            <person name="Januszkiewicz K."/>
            <person name="Wedrychowicz H."/>
        </authorList>
    </citation>
    <scope>NUCLEOTIDE SEQUENCE [LARGE SCALE GENOMIC DNA]</scope>
    <source>
        <strain evidence="1 2">DSM 19980</strain>
    </source>
</reference>
<sequence length="161" mass="18648">MQEQARPDGGDTLQPAEVLVMTMAHENRHIHRGRILALRFQPFDRGIFRLMQILVDEGMQRLERLHRLAQRLQCPDLLATVNKEPTRIDPHNHFFVIDRLMACVALSQALQEEGEALNFYSQLCRASRPDEVGALLDEFAEQRLIHCQILQECRQRLQLAA</sequence>
<keyword evidence="2" id="KW-1185">Reference proteome</keyword>
<dbReference type="Proteomes" id="UP000184346">
    <property type="component" value="Unassembled WGS sequence"/>
</dbReference>
<dbReference type="EMBL" id="FQUJ01000013">
    <property type="protein sequence ID" value="SHF51697.1"/>
    <property type="molecule type" value="Genomic_DNA"/>
</dbReference>
<dbReference type="AlphaFoldDB" id="A0A1M5CAS9"/>
<evidence type="ECO:0008006" key="3">
    <source>
        <dbReference type="Google" id="ProtNLM"/>
    </source>
</evidence>
<name>A0A1M5CAS9_9GAMM</name>
<accession>A0A1M5CAS9</accession>
<dbReference type="RefSeq" id="WP_072824049.1">
    <property type="nucleotide sequence ID" value="NZ_FQUJ01000013.1"/>
</dbReference>
<organism evidence="1 2">
    <name type="scientific">Modicisalibacter ilicicola DSM 19980</name>
    <dbReference type="NCBI Taxonomy" id="1121942"/>
    <lineage>
        <taxon>Bacteria</taxon>
        <taxon>Pseudomonadati</taxon>
        <taxon>Pseudomonadota</taxon>
        <taxon>Gammaproteobacteria</taxon>
        <taxon>Oceanospirillales</taxon>
        <taxon>Halomonadaceae</taxon>
        <taxon>Modicisalibacter</taxon>
    </lineage>
</organism>
<evidence type="ECO:0000313" key="2">
    <source>
        <dbReference type="Proteomes" id="UP000184346"/>
    </source>
</evidence>